<organism evidence="2 3">
    <name type="scientific">Candidatus Woesebacteria bacterium GWA1_42_12</name>
    <dbReference type="NCBI Taxonomy" id="1802472"/>
    <lineage>
        <taxon>Bacteria</taxon>
        <taxon>Candidatus Woeseibacteriota</taxon>
    </lineage>
</organism>
<gene>
    <name evidence="2" type="ORF">A2112_01255</name>
</gene>
<protein>
    <submittedName>
        <fullName evidence="2">Uncharacterized protein</fullName>
    </submittedName>
</protein>
<evidence type="ECO:0000256" key="1">
    <source>
        <dbReference type="SAM" id="MobiDB-lite"/>
    </source>
</evidence>
<sequence length="98" mass="9840">MVAQSPAQGQPSNGGLMVDPVAAPAETANGANGNGELSAKSNGVKPSPEINLIQETTTPQIYLPSGQPVGDLCPSCGASSLVYEEGCAKCYSCGHSEC</sequence>
<feature type="compositionally biased region" description="Polar residues" evidence="1">
    <location>
        <begin position="1"/>
        <end position="13"/>
    </location>
</feature>
<comment type="caution">
    <text evidence="2">The sequence shown here is derived from an EMBL/GenBank/DDBJ whole genome shotgun (WGS) entry which is preliminary data.</text>
</comment>
<feature type="region of interest" description="Disordered" evidence="1">
    <location>
        <begin position="1"/>
        <end position="47"/>
    </location>
</feature>
<proteinExistence type="predicted"/>
<reference evidence="2 3" key="1">
    <citation type="journal article" date="2016" name="Nat. Commun.">
        <title>Thousands of microbial genomes shed light on interconnected biogeochemical processes in an aquifer system.</title>
        <authorList>
            <person name="Anantharaman K."/>
            <person name="Brown C.T."/>
            <person name="Hug L.A."/>
            <person name="Sharon I."/>
            <person name="Castelle C.J."/>
            <person name="Probst A.J."/>
            <person name="Thomas B.C."/>
            <person name="Singh A."/>
            <person name="Wilkins M.J."/>
            <person name="Karaoz U."/>
            <person name="Brodie E.L."/>
            <person name="Williams K.H."/>
            <person name="Hubbard S.S."/>
            <person name="Banfield J.F."/>
        </authorList>
    </citation>
    <scope>NUCLEOTIDE SEQUENCE [LARGE SCALE GENOMIC DNA]</scope>
</reference>
<accession>A0A1F7WLZ1</accession>
<evidence type="ECO:0000313" key="2">
    <source>
        <dbReference type="EMBL" id="OGM03856.1"/>
    </source>
</evidence>
<dbReference type="EMBL" id="MGFK01000028">
    <property type="protein sequence ID" value="OGM03856.1"/>
    <property type="molecule type" value="Genomic_DNA"/>
</dbReference>
<dbReference type="Proteomes" id="UP000177091">
    <property type="component" value="Unassembled WGS sequence"/>
</dbReference>
<evidence type="ECO:0000313" key="3">
    <source>
        <dbReference type="Proteomes" id="UP000177091"/>
    </source>
</evidence>
<name>A0A1F7WLZ1_9BACT</name>
<dbReference type="AlphaFoldDB" id="A0A1F7WLZ1"/>